<dbReference type="AlphaFoldDB" id="A0A9W6G2L7"/>
<evidence type="ECO:0000256" key="1">
    <source>
        <dbReference type="ARBA" id="ARBA00001974"/>
    </source>
</evidence>
<dbReference type="Pfam" id="PF21263">
    <property type="entry name" value="Acyl-CoA-dh_C"/>
    <property type="match status" value="1"/>
</dbReference>
<evidence type="ECO:0000313" key="13">
    <source>
        <dbReference type="EMBL" id="GLI39366.1"/>
    </source>
</evidence>
<gene>
    <name evidence="13" type="ORF">GHYDROH2_28670</name>
</gene>
<dbReference type="InterPro" id="IPR006091">
    <property type="entry name" value="Acyl-CoA_Oxase/DH_mid-dom"/>
</dbReference>
<dbReference type="Pfam" id="PF02771">
    <property type="entry name" value="Acyl-CoA_dh_N"/>
    <property type="match status" value="1"/>
</dbReference>
<evidence type="ECO:0000256" key="2">
    <source>
        <dbReference type="ARBA" id="ARBA00009347"/>
    </source>
</evidence>
<proteinExistence type="inferred from homology"/>
<dbReference type="Proteomes" id="UP001144352">
    <property type="component" value="Unassembled WGS sequence"/>
</dbReference>
<evidence type="ECO:0000256" key="3">
    <source>
        <dbReference type="ARBA" id="ARBA00011881"/>
    </source>
</evidence>
<dbReference type="InterPro" id="IPR037069">
    <property type="entry name" value="AcylCoA_DH/ox_N_sf"/>
</dbReference>
<dbReference type="PANTHER" id="PTHR43884">
    <property type="entry name" value="ACYL-COA DEHYDROGENASE"/>
    <property type="match status" value="1"/>
</dbReference>
<dbReference type="GO" id="GO:0003995">
    <property type="term" value="F:acyl-CoA dehydrogenase activity"/>
    <property type="evidence" value="ECO:0007669"/>
    <property type="project" value="InterPro"/>
</dbReference>
<dbReference type="Gene3D" id="2.40.110.10">
    <property type="entry name" value="Butyryl-CoA Dehydrogenase, subunit A, domain 2"/>
    <property type="match status" value="1"/>
</dbReference>
<feature type="domain" description="Acyl-CoA dehydrogenase-like C-terminal" evidence="12">
    <location>
        <begin position="458"/>
        <end position="549"/>
    </location>
</feature>
<evidence type="ECO:0000256" key="5">
    <source>
        <dbReference type="ARBA" id="ARBA00022827"/>
    </source>
</evidence>
<evidence type="ECO:0000259" key="9">
    <source>
        <dbReference type="Pfam" id="PF00441"/>
    </source>
</evidence>
<keyword evidence="14" id="KW-1185">Reference proteome</keyword>
<dbReference type="SUPFAM" id="SSF47203">
    <property type="entry name" value="Acyl-CoA dehydrogenase C-terminal domain-like"/>
    <property type="match status" value="1"/>
</dbReference>
<evidence type="ECO:0000256" key="6">
    <source>
        <dbReference type="ARBA" id="ARBA00023002"/>
    </source>
</evidence>
<dbReference type="Pfam" id="PF00441">
    <property type="entry name" value="Acyl-CoA_dh_1"/>
    <property type="match status" value="1"/>
</dbReference>
<comment type="catalytic activity">
    <reaction evidence="7">
        <text>a 2,3-saturated acyl-CoA + A = a 2,3-dehydroacyl-CoA + AH2</text>
        <dbReference type="Rhea" id="RHEA:48608"/>
        <dbReference type="ChEBI" id="CHEBI:13193"/>
        <dbReference type="ChEBI" id="CHEBI:17499"/>
        <dbReference type="ChEBI" id="CHEBI:60015"/>
        <dbReference type="ChEBI" id="CHEBI:65111"/>
    </reaction>
</comment>
<evidence type="ECO:0000256" key="4">
    <source>
        <dbReference type="ARBA" id="ARBA00022630"/>
    </source>
</evidence>
<protein>
    <submittedName>
        <fullName evidence="13">Acyl-CoA dehydrogenase</fullName>
    </submittedName>
</protein>
<evidence type="ECO:0000256" key="8">
    <source>
        <dbReference type="RuleBase" id="RU362125"/>
    </source>
</evidence>
<dbReference type="Gene3D" id="1.20.140.10">
    <property type="entry name" value="Butyryl-CoA Dehydrogenase, subunit A, domain 3"/>
    <property type="match status" value="2"/>
</dbReference>
<reference evidence="13" key="1">
    <citation type="submission" date="2022-12" db="EMBL/GenBank/DDBJ databases">
        <title>Reference genome sequencing for broad-spectrum identification of bacterial and archaeal isolates by mass spectrometry.</title>
        <authorList>
            <person name="Sekiguchi Y."/>
            <person name="Tourlousse D.M."/>
        </authorList>
    </citation>
    <scope>NUCLEOTIDE SEQUENCE</scope>
    <source>
        <strain evidence="13">H2</strain>
    </source>
</reference>
<dbReference type="Gene3D" id="1.10.540.10">
    <property type="entry name" value="Acyl-CoA dehydrogenase/oxidase, N-terminal domain"/>
    <property type="match status" value="1"/>
</dbReference>
<dbReference type="FunFam" id="1.10.540.10:FF:000001">
    <property type="entry name" value="Very long-chain-specific acyl-CoA dehydrogenase, mitochondrial"/>
    <property type="match status" value="1"/>
</dbReference>
<dbReference type="InterPro" id="IPR013786">
    <property type="entry name" value="AcylCoA_DH/ox_N"/>
</dbReference>
<dbReference type="FunFam" id="1.20.140.10:FF:000019">
    <property type="entry name" value="Acyl-CoA dehydrogenase"/>
    <property type="match status" value="1"/>
</dbReference>
<feature type="domain" description="Acyl-CoA dehydrogenase/oxidase N-terminal" evidence="11">
    <location>
        <begin position="28"/>
        <end position="140"/>
    </location>
</feature>
<evidence type="ECO:0000259" key="12">
    <source>
        <dbReference type="Pfam" id="PF21263"/>
    </source>
</evidence>
<keyword evidence="5 8" id="KW-0274">FAD</keyword>
<feature type="domain" description="Acyl-CoA dehydrogenase/oxidase C-terminal" evidence="9">
    <location>
        <begin position="249"/>
        <end position="412"/>
    </location>
</feature>
<feature type="domain" description="Acyl-CoA oxidase/dehydrogenase middle" evidence="10">
    <location>
        <begin position="144"/>
        <end position="237"/>
    </location>
</feature>
<dbReference type="InterPro" id="IPR009100">
    <property type="entry name" value="AcylCoA_DH/oxidase_NM_dom_sf"/>
</dbReference>
<keyword evidence="4 8" id="KW-0285">Flavoprotein</keyword>
<name>A0A9W6G2L7_9BACT</name>
<dbReference type="InterPro" id="IPR006089">
    <property type="entry name" value="Acyl-CoA_DH_CS"/>
</dbReference>
<evidence type="ECO:0000256" key="7">
    <source>
        <dbReference type="ARBA" id="ARBA00052546"/>
    </source>
</evidence>
<dbReference type="PROSITE" id="PS00073">
    <property type="entry name" value="ACYL_COA_DH_2"/>
    <property type="match status" value="1"/>
</dbReference>
<keyword evidence="6 8" id="KW-0560">Oxidoreductase</keyword>
<dbReference type="InterPro" id="IPR046373">
    <property type="entry name" value="Acyl-CoA_Oxase/DH_mid-dom_sf"/>
</dbReference>
<dbReference type="InterPro" id="IPR036250">
    <property type="entry name" value="AcylCo_DH-like_C"/>
</dbReference>
<dbReference type="FunFam" id="2.40.110.10:FF:000001">
    <property type="entry name" value="Acyl-CoA dehydrogenase, mitochondrial"/>
    <property type="match status" value="1"/>
</dbReference>
<dbReference type="InterPro" id="IPR009075">
    <property type="entry name" value="AcylCo_DH/oxidase_C"/>
</dbReference>
<dbReference type="GO" id="GO:0050660">
    <property type="term" value="F:flavin adenine dinucleotide binding"/>
    <property type="evidence" value="ECO:0007669"/>
    <property type="project" value="InterPro"/>
</dbReference>
<dbReference type="SUPFAM" id="SSF56645">
    <property type="entry name" value="Acyl-CoA dehydrogenase NM domain-like"/>
    <property type="match status" value="1"/>
</dbReference>
<sequence length="583" mass="63672">MNGNLLNGGEFLLADTAGMEIFSPEEFTAEQKQIAETTEEFMKKEVFPNIDRIEDKDFGFVVEKMRQCADLGLFLAEVPEEYGGLELEKTTNMLMIEKVAPAASFNMAFSGHTGIGILPMVYYGTPDQKERYLGKLSSGEWIGAYALTEPDCGSDPLSSRTTAVLSDDGRHYILNGTKQFITNSAFADLFTVFAKIDGKHFSAFLVEKGYEGFSVGAEEKKMGLKGSSTTQLVLDNVRVPVENLLGEAGKGHKIAFNVLNVGRLKVATSTLGMAKGAFAEAASYATERKQFGKPIGTFGAIQEKLADMVAAIYASETVVYRVAGLLDSRLATLERDGDDYYERYQRAIEEYAAECAIAKVFCSEQLDMVVDEAVQIHGGYGYISEYAVERYYRDSRIQRIFEGTNEINRILIPTMLLRKADNNGSTLWELVRKAQAGVATETACTGEFAMAAASIARLKQLFLTVLGAAAPAKEHQEVMLAVADMIIAIFALESAVLRADKTIAAASMSKQDLLRAVVTVLVFELSNRFQSAATRCCAYALKGEELIELLKRVATLTACPAEGLLVAKHKLADAAKDVGRYSL</sequence>
<accession>A0A9W6G2L7</accession>
<comment type="cofactor">
    <cofactor evidence="1 8">
        <name>FAD</name>
        <dbReference type="ChEBI" id="CHEBI:57692"/>
    </cofactor>
</comment>
<comment type="similarity">
    <text evidence="2 8">Belongs to the acyl-CoA dehydrogenase family.</text>
</comment>
<dbReference type="EMBL" id="BSDS01000002">
    <property type="protein sequence ID" value="GLI39366.1"/>
    <property type="molecule type" value="Genomic_DNA"/>
</dbReference>
<comment type="caution">
    <text evidence="13">The sequence shown here is derived from an EMBL/GenBank/DDBJ whole genome shotgun (WGS) entry which is preliminary data.</text>
</comment>
<dbReference type="PANTHER" id="PTHR43884:SF12">
    <property type="entry name" value="ISOVALERYL-COA DEHYDROGENASE, MITOCHONDRIAL-RELATED"/>
    <property type="match status" value="1"/>
</dbReference>
<dbReference type="Pfam" id="PF02770">
    <property type="entry name" value="Acyl-CoA_dh_M"/>
    <property type="match status" value="1"/>
</dbReference>
<dbReference type="RefSeq" id="WP_214186657.1">
    <property type="nucleotide sequence ID" value="NZ_BSDS01000002.1"/>
</dbReference>
<comment type="subunit">
    <text evidence="3">Homotetramer.</text>
</comment>
<evidence type="ECO:0000259" key="10">
    <source>
        <dbReference type="Pfam" id="PF02770"/>
    </source>
</evidence>
<evidence type="ECO:0000259" key="11">
    <source>
        <dbReference type="Pfam" id="PF02771"/>
    </source>
</evidence>
<dbReference type="InterPro" id="IPR049426">
    <property type="entry name" value="Acyl-CoA-dh-like_C"/>
</dbReference>
<evidence type="ECO:0000313" key="14">
    <source>
        <dbReference type="Proteomes" id="UP001144352"/>
    </source>
</evidence>
<organism evidence="13 14">
    <name type="scientific">Geobacter hydrogenophilus</name>
    <dbReference type="NCBI Taxonomy" id="40983"/>
    <lineage>
        <taxon>Bacteria</taxon>
        <taxon>Pseudomonadati</taxon>
        <taxon>Thermodesulfobacteriota</taxon>
        <taxon>Desulfuromonadia</taxon>
        <taxon>Geobacterales</taxon>
        <taxon>Geobacteraceae</taxon>
        <taxon>Geobacter</taxon>
    </lineage>
</organism>